<dbReference type="ExpressionAtlas" id="A0A5S9XGY3">
    <property type="expression patterns" value="baseline and differential"/>
</dbReference>
<organism evidence="1 2">
    <name type="scientific">Arabidopsis thaliana</name>
    <name type="common">Mouse-ear cress</name>
    <dbReference type="NCBI Taxonomy" id="3702"/>
    <lineage>
        <taxon>Eukaryota</taxon>
        <taxon>Viridiplantae</taxon>
        <taxon>Streptophyta</taxon>
        <taxon>Embryophyta</taxon>
        <taxon>Tracheophyta</taxon>
        <taxon>Spermatophyta</taxon>
        <taxon>Magnoliopsida</taxon>
        <taxon>eudicotyledons</taxon>
        <taxon>Gunneridae</taxon>
        <taxon>Pentapetalae</taxon>
        <taxon>rosids</taxon>
        <taxon>malvids</taxon>
        <taxon>Brassicales</taxon>
        <taxon>Brassicaceae</taxon>
        <taxon>Camelineae</taxon>
        <taxon>Arabidopsis</taxon>
    </lineage>
</organism>
<dbReference type="OrthoDB" id="10327304at2759"/>
<dbReference type="EMBL" id="CACSHJ010000089">
    <property type="protein sequence ID" value="CAA0384160.1"/>
    <property type="molecule type" value="Genomic_DNA"/>
</dbReference>
<sequence>MVLYITKLRDANHGSCQSQKKSISITCRGGSSPLGDEVYDWCRQLRCNFSYKLFRSGGEGVFPNRMAGFLCVFGRVAERQ</sequence>
<reference evidence="1 2" key="1">
    <citation type="submission" date="2019-12" db="EMBL/GenBank/DDBJ databases">
        <authorList>
            <person name="Jiao W.-B."/>
            <person name="Schneeberger K."/>
        </authorList>
    </citation>
    <scope>NUCLEOTIDE SEQUENCE [LARGE SCALE GENOMIC DNA]</scope>
    <source>
        <strain evidence="2">cv. C24</strain>
    </source>
</reference>
<dbReference type="AlphaFoldDB" id="A0A5S9XGY3"/>
<evidence type="ECO:0000313" key="2">
    <source>
        <dbReference type="Proteomes" id="UP000434276"/>
    </source>
</evidence>
<gene>
    <name evidence="1" type="ORF">C24_LOCUS14352</name>
</gene>
<protein>
    <submittedName>
        <fullName evidence="1">Uncharacterized protein</fullName>
    </submittedName>
</protein>
<dbReference type="Proteomes" id="UP000434276">
    <property type="component" value="Unassembled WGS sequence"/>
</dbReference>
<evidence type="ECO:0000313" key="1">
    <source>
        <dbReference type="EMBL" id="CAA0384160.1"/>
    </source>
</evidence>
<accession>A0A5S9XGY3</accession>
<name>A0A5S9XGY3_ARATH</name>
<proteinExistence type="predicted"/>